<evidence type="ECO:0000256" key="3">
    <source>
        <dbReference type="ARBA" id="ARBA00022989"/>
    </source>
</evidence>
<evidence type="ECO:0000313" key="8">
    <source>
        <dbReference type="EMBL" id="KAG7401896.1"/>
    </source>
</evidence>
<dbReference type="Pfam" id="PF08016">
    <property type="entry name" value="PKD_channel"/>
    <property type="match status" value="1"/>
</dbReference>
<dbReference type="InterPro" id="IPR013122">
    <property type="entry name" value="PKD1_2_channel"/>
</dbReference>
<organism evidence="8 9">
    <name type="scientific">Phytophthora boehmeriae</name>
    <dbReference type="NCBI Taxonomy" id="109152"/>
    <lineage>
        <taxon>Eukaryota</taxon>
        <taxon>Sar</taxon>
        <taxon>Stramenopiles</taxon>
        <taxon>Oomycota</taxon>
        <taxon>Peronosporomycetes</taxon>
        <taxon>Peronosporales</taxon>
        <taxon>Peronosporaceae</taxon>
        <taxon>Phytophthora</taxon>
    </lineage>
</organism>
<feature type="transmembrane region" description="Helical" evidence="6">
    <location>
        <begin position="398"/>
        <end position="422"/>
    </location>
</feature>
<feature type="region of interest" description="Disordered" evidence="5">
    <location>
        <begin position="660"/>
        <end position="700"/>
    </location>
</feature>
<feature type="transmembrane region" description="Helical" evidence="6">
    <location>
        <begin position="343"/>
        <end position="362"/>
    </location>
</feature>
<name>A0A8T1X7U2_9STRA</name>
<keyword evidence="3 6" id="KW-1133">Transmembrane helix</keyword>
<feature type="compositionally biased region" description="Basic and acidic residues" evidence="5">
    <location>
        <begin position="686"/>
        <end position="700"/>
    </location>
</feature>
<dbReference type="Proteomes" id="UP000693981">
    <property type="component" value="Unassembled WGS sequence"/>
</dbReference>
<dbReference type="EMBL" id="JAGDFL010000006">
    <property type="protein sequence ID" value="KAG7401896.1"/>
    <property type="molecule type" value="Genomic_DNA"/>
</dbReference>
<comment type="subcellular location">
    <subcellularLocation>
        <location evidence="1">Membrane</location>
        <topology evidence="1">Multi-pass membrane protein</topology>
    </subcellularLocation>
</comment>
<feature type="transmembrane region" description="Helical" evidence="6">
    <location>
        <begin position="63"/>
        <end position="81"/>
    </location>
</feature>
<evidence type="ECO:0000259" key="7">
    <source>
        <dbReference type="Pfam" id="PF08016"/>
    </source>
</evidence>
<accession>A0A8T1X7U2</accession>
<protein>
    <recommendedName>
        <fullName evidence="7">Polycystin cation channel PKD1/PKD2 domain-containing protein</fullName>
    </recommendedName>
</protein>
<keyword evidence="9" id="KW-1185">Reference proteome</keyword>
<dbReference type="InterPro" id="IPR051223">
    <property type="entry name" value="Polycystin"/>
</dbReference>
<evidence type="ECO:0000256" key="4">
    <source>
        <dbReference type="ARBA" id="ARBA00023136"/>
    </source>
</evidence>
<dbReference type="AlphaFoldDB" id="A0A8T1X7U2"/>
<dbReference type="OrthoDB" id="444119at2759"/>
<dbReference type="PANTHER" id="PTHR10877:SF183">
    <property type="entry name" value="AT14535P-RELATED"/>
    <property type="match status" value="1"/>
</dbReference>
<feature type="transmembrane region" description="Helical" evidence="6">
    <location>
        <begin position="443"/>
        <end position="467"/>
    </location>
</feature>
<sequence length="730" mass="82149">MVLVSDMYLVLSPDPCDSGKRTGGYVDDDDTKPAAPDIPDVSIGTALDVLWHDKKHATDMKKILLAIISFSIFITAMLLHIPTTNMFHQSHGMFTALATSGSDTITDDSPVKFFNIETIPDIFDWLNNTFIPQVFVTEDYNGRTLPEDQRGRVATFNKVLGAVHFAVSNMQQGECDTPDFLVALYPSCYDSSSTTTDESLISFDTNSSDAIALLTDKKESGTWINSSTEQVLITIITLNGELPGYAVTKLQLDFNDGGYIEPSASTTSTLLDQYPSIATIVVDVFVVLWFSPWILVPAVIAFVRTYEKKHRLANPRQWLKLAKHTAKAIGVWAFPDGWFAIDFFRGPIVIVFYITVLVTQAVTTDSDFRHKLVALGQSGQSGDEASKDLASVTRSFRIIANLTVLLRLLATAAVLVLGLRILNTFRDHVGLSILTRTMASAVHSFWSFSVIFAVIFVAFAASGNVLFGDRIEEFSSLSRAMKSCVNMIYGDFDFETIKEIDYSVAYYWSYMSLQTFVLLNIVLAIVVDAYQEEKIKKDKNKCWVFRRVVCNVFRQMLAHVNDFLWFPCCRGENPRHYIVFWGRIRSQVLHDLLMAKLEETRGSSDFQEWSPQTLLTVNMLRKLFPEADENECKATLMHLGVELLHQASHDTNDGTSEHFVPAKTKVDPTPETPAGTFPDGIAYSPTEKKRGQWPHNDFESSEVRQLTERLHNLERKLEYLIENLDVHSMK</sequence>
<dbReference type="PANTHER" id="PTHR10877">
    <property type="entry name" value="POLYCYSTIN FAMILY MEMBER"/>
    <property type="match status" value="1"/>
</dbReference>
<evidence type="ECO:0000256" key="6">
    <source>
        <dbReference type="SAM" id="Phobius"/>
    </source>
</evidence>
<feature type="transmembrane region" description="Helical" evidence="6">
    <location>
        <begin position="507"/>
        <end position="530"/>
    </location>
</feature>
<proteinExistence type="predicted"/>
<comment type="caution">
    <text evidence="8">The sequence shown here is derived from an EMBL/GenBank/DDBJ whole genome shotgun (WGS) entry which is preliminary data.</text>
</comment>
<evidence type="ECO:0000313" key="9">
    <source>
        <dbReference type="Proteomes" id="UP000693981"/>
    </source>
</evidence>
<evidence type="ECO:0000256" key="1">
    <source>
        <dbReference type="ARBA" id="ARBA00004141"/>
    </source>
</evidence>
<keyword evidence="4 6" id="KW-0472">Membrane</keyword>
<feature type="domain" description="Polycystin cation channel PKD1/PKD2" evidence="7">
    <location>
        <begin position="395"/>
        <end position="532"/>
    </location>
</feature>
<evidence type="ECO:0000256" key="2">
    <source>
        <dbReference type="ARBA" id="ARBA00022692"/>
    </source>
</evidence>
<evidence type="ECO:0000256" key="5">
    <source>
        <dbReference type="SAM" id="MobiDB-lite"/>
    </source>
</evidence>
<gene>
    <name evidence="8" type="ORF">PHYBOEH_009476</name>
</gene>
<reference evidence="8" key="1">
    <citation type="submission" date="2021-02" db="EMBL/GenBank/DDBJ databases">
        <authorList>
            <person name="Palmer J.M."/>
        </authorList>
    </citation>
    <scope>NUCLEOTIDE SEQUENCE</scope>
    <source>
        <strain evidence="8">SCRP23</strain>
    </source>
</reference>
<dbReference type="GO" id="GO:0016020">
    <property type="term" value="C:membrane"/>
    <property type="evidence" value="ECO:0007669"/>
    <property type="project" value="UniProtKB-SubCell"/>
</dbReference>
<feature type="transmembrane region" description="Helical" evidence="6">
    <location>
        <begin position="277"/>
        <end position="303"/>
    </location>
</feature>
<keyword evidence="2 6" id="KW-0812">Transmembrane</keyword>